<dbReference type="GO" id="GO:0006952">
    <property type="term" value="P:defense response"/>
    <property type="evidence" value="ECO:0007669"/>
    <property type="project" value="InterPro"/>
</dbReference>
<protein>
    <submittedName>
        <fullName evidence="3">MLP-like protein 28</fullName>
    </submittedName>
</protein>
<dbReference type="InterPro" id="IPR052006">
    <property type="entry name" value="MLP-like"/>
</dbReference>
<sequence>MVPIIATYPKRKLETTIQVKAPAHKLYNAFAKQCIHHADYSPNLTKSAEICEGDWETNGSVMLWNYVIDGKTGTFKERTELDDEHMIVKPATPKGEGSLASVAIAYEKLREDVPAPDHYLEYMIELAKKISESLVKA</sequence>
<reference evidence="3 4" key="1">
    <citation type="journal article" date="2020" name="Nat. Commun.">
        <title>Genome of Tripterygium wilfordii and identification of cytochrome P450 involved in triptolide biosynthesis.</title>
        <authorList>
            <person name="Tu L."/>
            <person name="Su P."/>
            <person name="Zhang Z."/>
            <person name="Gao L."/>
            <person name="Wang J."/>
            <person name="Hu T."/>
            <person name="Zhou J."/>
            <person name="Zhang Y."/>
            <person name="Zhao Y."/>
            <person name="Liu Y."/>
            <person name="Song Y."/>
            <person name="Tong Y."/>
            <person name="Lu Y."/>
            <person name="Yang J."/>
            <person name="Xu C."/>
            <person name="Jia M."/>
            <person name="Peters R.J."/>
            <person name="Huang L."/>
            <person name="Gao W."/>
        </authorList>
    </citation>
    <scope>NUCLEOTIDE SEQUENCE [LARGE SCALE GENOMIC DNA]</scope>
    <source>
        <strain evidence="4">cv. XIE 37</strain>
        <tissue evidence="3">Leaf</tissue>
    </source>
</reference>
<dbReference type="EMBL" id="JAAARO010000007">
    <property type="protein sequence ID" value="KAF5745193.1"/>
    <property type="molecule type" value="Genomic_DNA"/>
</dbReference>
<dbReference type="InterPro" id="IPR000916">
    <property type="entry name" value="Bet_v_I/MLP"/>
</dbReference>
<dbReference type="AlphaFoldDB" id="A0A7J7DFV5"/>
<dbReference type="Proteomes" id="UP000593562">
    <property type="component" value="Unassembled WGS sequence"/>
</dbReference>
<dbReference type="Pfam" id="PF00407">
    <property type="entry name" value="Bet_v_1"/>
    <property type="match status" value="2"/>
</dbReference>
<evidence type="ECO:0000259" key="2">
    <source>
        <dbReference type="SMART" id="SM01037"/>
    </source>
</evidence>
<evidence type="ECO:0000313" key="4">
    <source>
        <dbReference type="Proteomes" id="UP000593562"/>
    </source>
</evidence>
<dbReference type="SMART" id="SM01037">
    <property type="entry name" value="Bet_v_1"/>
    <property type="match status" value="1"/>
</dbReference>
<comment type="similarity">
    <text evidence="1">Belongs to the MLP family.</text>
</comment>
<keyword evidence="4" id="KW-1185">Reference proteome</keyword>
<evidence type="ECO:0000313" key="3">
    <source>
        <dbReference type="EMBL" id="KAF5745193.1"/>
    </source>
</evidence>
<dbReference type="PANTHER" id="PTHR31338:SF16">
    <property type="entry name" value="POLYKETIDE CYCLASE_DEHYDRASE AND LIPID TRANSPORT SUPERFAMILY PROTEIN"/>
    <property type="match status" value="1"/>
</dbReference>
<comment type="caution">
    <text evidence="3">The sequence shown here is derived from an EMBL/GenBank/DDBJ whole genome shotgun (WGS) entry which is preliminary data.</text>
</comment>
<dbReference type="FunCoup" id="A0A7J7DFV5">
    <property type="interactions" value="547"/>
</dbReference>
<dbReference type="InParanoid" id="A0A7J7DFV5"/>
<dbReference type="InterPro" id="IPR023393">
    <property type="entry name" value="START-like_dom_sf"/>
</dbReference>
<gene>
    <name evidence="3" type="ORF">HS088_TW07G00775</name>
</gene>
<proteinExistence type="inferred from homology"/>
<evidence type="ECO:0000256" key="1">
    <source>
        <dbReference type="ARBA" id="ARBA00038242"/>
    </source>
</evidence>
<dbReference type="Gene3D" id="3.30.530.20">
    <property type="match status" value="2"/>
</dbReference>
<accession>A0A7J7DFV5</accession>
<name>A0A7J7DFV5_TRIWF</name>
<feature type="domain" description="Bet v I/Major latex protein" evidence="2">
    <location>
        <begin position="10"/>
        <end position="137"/>
    </location>
</feature>
<dbReference type="SUPFAM" id="SSF55961">
    <property type="entry name" value="Bet v1-like"/>
    <property type="match status" value="1"/>
</dbReference>
<organism evidence="3 4">
    <name type="scientific">Tripterygium wilfordii</name>
    <name type="common">Thunder God vine</name>
    <dbReference type="NCBI Taxonomy" id="458696"/>
    <lineage>
        <taxon>Eukaryota</taxon>
        <taxon>Viridiplantae</taxon>
        <taxon>Streptophyta</taxon>
        <taxon>Embryophyta</taxon>
        <taxon>Tracheophyta</taxon>
        <taxon>Spermatophyta</taxon>
        <taxon>Magnoliopsida</taxon>
        <taxon>eudicotyledons</taxon>
        <taxon>Gunneridae</taxon>
        <taxon>Pentapetalae</taxon>
        <taxon>rosids</taxon>
        <taxon>fabids</taxon>
        <taxon>Celastrales</taxon>
        <taxon>Celastraceae</taxon>
        <taxon>Tripterygium</taxon>
    </lineage>
</organism>
<dbReference type="PANTHER" id="PTHR31338">
    <property type="entry name" value="POLYKETIDE CYCLASE/DEHYDRASE AND LIPID TRANSPORT SUPERFAMILY PROTEIN"/>
    <property type="match status" value="1"/>
</dbReference>